<dbReference type="InterPro" id="IPR036390">
    <property type="entry name" value="WH_DNA-bd_sf"/>
</dbReference>
<keyword evidence="5" id="KW-1185">Reference proteome</keyword>
<feature type="domain" description="Transposase IS30-like HTH" evidence="3">
    <location>
        <begin position="15"/>
        <end position="39"/>
    </location>
</feature>
<dbReference type="Gene3D" id="1.10.10.10">
    <property type="entry name" value="Winged helix-like DNA-binding domain superfamily/Winged helix DNA-binding domain"/>
    <property type="match status" value="1"/>
</dbReference>
<dbReference type="Proteomes" id="UP000572635">
    <property type="component" value="Unassembled WGS sequence"/>
</dbReference>
<name>A0A7W8VC18_9ACTN</name>
<evidence type="ECO:0000256" key="1">
    <source>
        <dbReference type="SAM" id="MobiDB-lite"/>
    </source>
</evidence>
<dbReference type="InterPro" id="IPR051917">
    <property type="entry name" value="Transposase-Integrase"/>
</dbReference>
<feature type="domain" description="HTH marR-type" evidence="2">
    <location>
        <begin position="97"/>
        <end position="154"/>
    </location>
</feature>
<evidence type="ECO:0000259" key="2">
    <source>
        <dbReference type="Pfam" id="PF12802"/>
    </source>
</evidence>
<dbReference type="InterPro" id="IPR000835">
    <property type="entry name" value="HTH_MarR-typ"/>
</dbReference>
<comment type="caution">
    <text evidence="4">The sequence shown here is derived from an EMBL/GenBank/DDBJ whole genome shotgun (WGS) entry which is preliminary data.</text>
</comment>
<dbReference type="GO" id="GO:0032196">
    <property type="term" value="P:transposition"/>
    <property type="evidence" value="ECO:0007669"/>
    <property type="project" value="TreeGrafter"/>
</dbReference>
<dbReference type="CDD" id="cd00090">
    <property type="entry name" value="HTH_ARSR"/>
    <property type="match status" value="1"/>
</dbReference>
<sequence>MPGQPERFGRDASGGLTYAEIARELSRPTSTVSREVARNGGPGGYRADRADQVARRRARRSGRTRSPAPGAGVRRGRAPEAVRRFEEHFTGLLVGTGMPWMASRVLVCLYTTDSGGVTAAELVRRLQVSPASVSKAVGLLEEQGLIRCECDARRRADRYVIGDDVWCRAVLASVRVNAALADGARQGAEVFGAGTPVGDRFEEMGRFLALLSRDLLEKAEYWRRQAGPPARDG</sequence>
<dbReference type="GO" id="GO:0003677">
    <property type="term" value="F:DNA binding"/>
    <property type="evidence" value="ECO:0007669"/>
    <property type="project" value="UniProtKB-KW"/>
</dbReference>
<evidence type="ECO:0000259" key="3">
    <source>
        <dbReference type="Pfam" id="PF13936"/>
    </source>
</evidence>
<dbReference type="AlphaFoldDB" id="A0A7W8VC18"/>
<dbReference type="SUPFAM" id="SSF46785">
    <property type="entry name" value="Winged helix' DNA-binding domain"/>
    <property type="match status" value="1"/>
</dbReference>
<dbReference type="EMBL" id="JACHDB010000001">
    <property type="protein sequence ID" value="MBB5430419.1"/>
    <property type="molecule type" value="Genomic_DNA"/>
</dbReference>
<gene>
    <name evidence="4" type="ORF">HDA36_000503</name>
</gene>
<organism evidence="4 5">
    <name type="scientific">Nocardiopsis composta</name>
    <dbReference type="NCBI Taxonomy" id="157465"/>
    <lineage>
        <taxon>Bacteria</taxon>
        <taxon>Bacillati</taxon>
        <taxon>Actinomycetota</taxon>
        <taxon>Actinomycetes</taxon>
        <taxon>Streptosporangiales</taxon>
        <taxon>Nocardiopsidaceae</taxon>
        <taxon>Nocardiopsis</taxon>
    </lineage>
</organism>
<dbReference type="GO" id="GO:0004803">
    <property type="term" value="F:transposase activity"/>
    <property type="evidence" value="ECO:0007669"/>
    <property type="project" value="TreeGrafter"/>
</dbReference>
<evidence type="ECO:0000313" key="5">
    <source>
        <dbReference type="Proteomes" id="UP000572635"/>
    </source>
</evidence>
<dbReference type="PANTHER" id="PTHR10948">
    <property type="entry name" value="TRANSPOSASE"/>
    <property type="match status" value="1"/>
</dbReference>
<dbReference type="RefSeq" id="WP_376769055.1">
    <property type="nucleotide sequence ID" value="NZ_BAAAJD010000023.1"/>
</dbReference>
<dbReference type="GO" id="GO:0003700">
    <property type="term" value="F:DNA-binding transcription factor activity"/>
    <property type="evidence" value="ECO:0007669"/>
    <property type="project" value="InterPro"/>
</dbReference>
<dbReference type="Pfam" id="PF13936">
    <property type="entry name" value="HTH_38"/>
    <property type="match status" value="1"/>
</dbReference>
<protein>
    <submittedName>
        <fullName evidence="4">DNA-binding transcriptional ArsR family regulator</fullName>
    </submittedName>
</protein>
<dbReference type="InterPro" id="IPR011991">
    <property type="entry name" value="ArsR-like_HTH"/>
</dbReference>
<reference evidence="4 5" key="1">
    <citation type="submission" date="2020-08" db="EMBL/GenBank/DDBJ databases">
        <title>Sequencing the genomes of 1000 actinobacteria strains.</title>
        <authorList>
            <person name="Klenk H.-P."/>
        </authorList>
    </citation>
    <scope>NUCLEOTIDE SEQUENCE [LARGE SCALE GENOMIC DNA]</scope>
    <source>
        <strain evidence="4 5">DSM 44551</strain>
    </source>
</reference>
<dbReference type="InterPro" id="IPR036388">
    <property type="entry name" value="WH-like_DNA-bd_sf"/>
</dbReference>
<dbReference type="PANTHER" id="PTHR10948:SF23">
    <property type="entry name" value="TRANSPOSASE INSI FOR INSERTION SEQUENCE ELEMENT IS30A-RELATED"/>
    <property type="match status" value="1"/>
</dbReference>
<feature type="region of interest" description="Disordered" evidence="1">
    <location>
        <begin position="23"/>
        <end position="79"/>
    </location>
</feature>
<keyword evidence="4" id="KW-0238">DNA-binding</keyword>
<dbReference type="InterPro" id="IPR025246">
    <property type="entry name" value="IS30-like_HTH"/>
</dbReference>
<dbReference type="GO" id="GO:0005829">
    <property type="term" value="C:cytosol"/>
    <property type="evidence" value="ECO:0007669"/>
    <property type="project" value="TreeGrafter"/>
</dbReference>
<accession>A0A7W8VC18</accession>
<dbReference type="Pfam" id="PF12802">
    <property type="entry name" value="MarR_2"/>
    <property type="match status" value="1"/>
</dbReference>
<evidence type="ECO:0000313" key="4">
    <source>
        <dbReference type="EMBL" id="MBB5430419.1"/>
    </source>
</evidence>
<proteinExistence type="predicted"/>